<sequence>MDRGFRGVCTPDVYVFTRERSFQVKLGDVLIYGQRRRGTMGLTTVVEFCRCDFYGWLLMLSFAMVGMVARGSMCVAMTAFLGSEGGCQALILALKMVSGYGFVGVTINGRLDSGGGIRRDDDGIAGVEFWAREDRLCEGPGGGLKVE</sequence>
<accession>A0AAV1SLN6</accession>
<feature type="transmembrane region" description="Helical" evidence="1">
    <location>
        <begin position="89"/>
        <end position="109"/>
    </location>
</feature>
<evidence type="ECO:0000313" key="2">
    <source>
        <dbReference type="EMBL" id="CAK7351963.1"/>
    </source>
</evidence>
<reference evidence="2 3" key="1">
    <citation type="submission" date="2024-01" db="EMBL/GenBank/DDBJ databases">
        <authorList>
            <person name="Waweru B."/>
        </authorList>
    </citation>
    <scope>NUCLEOTIDE SEQUENCE [LARGE SCALE GENOMIC DNA]</scope>
</reference>
<dbReference type="EMBL" id="CAWUPB010001191">
    <property type="protein sequence ID" value="CAK7351963.1"/>
    <property type="molecule type" value="Genomic_DNA"/>
</dbReference>
<keyword evidence="1" id="KW-0472">Membrane</keyword>
<dbReference type="AlphaFoldDB" id="A0AAV1SLN6"/>
<keyword evidence="1" id="KW-1133">Transmembrane helix</keyword>
<keyword evidence="3" id="KW-1185">Reference proteome</keyword>
<dbReference type="Proteomes" id="UP001314170">
    <property type="component" value="Unassembled WGS sequence"/>
</dbReference>
<comment type="caution">
    <text evidence="2">The sequence shown here is derived from an EMBL/GenBank/DDBJ whole genome shotgun (WGS) entry which is preliminary data.</text>
</comment>
<gene>
    <name evidence="2" type="ORF">DCAF_LOCUS24080</name>
</gene>
<evidence type="ECO:0000256" key="1">
    <source>
        <dbReference type="SAM" id="Phobius"/>
    </source>
</evidence>
<name>A0AAV1SLN6_9ROSI</name>
<proteinExistence type="predicted"/>
<keyword evidence="1" id="KW-0812">Transmembrane</keyword>
<organism evidence="2 3">
    <name type="scientific">Dovyalis caffra</name>
    <dbReference type="NCBI Taxonomy" id="77055"/>
    <lineage>
        <taxon>Eukaryota</taxon>
        <taxon>Viridiplantae</taxon>
        <taxon>Streptophyta</taxon>
        <taxon>Embryophyta</taxon>
        <taxon>Tracheophyta</taxon>
        <taxon>Spermatophyta</taxon>
        <taxon>Magnoliopsida</taxon>
        <taxon>eudicotyledons</taxon>
        <taxon>Gunneridae</taxon>
        <taxon>Pentapetalae</taxon>
        <taxon>rosids</taxon>
        <taxon>fabids</taxon>
        <taxon>Malpighiales</taxon>
        <taxon>Salicaceae</taxon>
        <taxon>Flacourtieae</taxon>
        <taxon>Dovyalis</taxon>
    </lineage>
</organism>
<evidence type="ECO:0000313" key="3">
    <source>
        <dbReference type="Proteomes" id="UP001314170"/>
    </source>
</evidence>
<feature type="transmembrane region" description="Helical" evidence="1">
    <location>
        <begin position="56"/>
        <end position="83"/>
    </location>
</feature>
<protein>
    <submittedName>
        <fullName evidence="2">Uncharacterized protein</fullName>
    </submittedName>
</protein>